<feature type="transmembrane region" description="Helical" evidence="7">
    <location>
        <begin position="69"/>
        <end position="90"/>
    </location>
</feature>
<dbReference type="PANTHER" id="PTHR11662">
    <property type="entry name" value="SOLUTE CARRIER FAMILY 17"/>
    <property type="match status" value="1"/>
</dbReference>
<dbReference type="KEGG" id="cvn:111125965"/>
<evidence type="ECO:0000256" key="1">
    <source>
        <dbReference type="ARBA" id="ARBA00004141"/>
    </source>
</evidence>
<proteinExistence type="predicted"/>
<dbReference type="SUPFAM" id="SSF103473">
    <property type="entry name" value="MFS general substrate transporter"/>
    <property type="match status" value="1"/>
</dbReference>
<evidence type="ECO:0000256" key="7">
    <source>
        <dbReference type="SAM" id="Phobius"/>
    </source>
</evidence>
<comment type="subcellular location">
    <subcellularLocation>
        <location evidence="1">Membrane</location>
        <topology evidence="1">Multi-pass membrane protein</topology>
    </subcellularLocation>
</comment>
<feature type="transmembrane region" description="Helical" evidence="7">
    <location>
        <begin position="7"/>
        <end position="35"/>
    </location>
</feature>
<dbReference type="InterPro" id="IPR011701">
    <property type="entry name" value="MFS"/>
</dbReference>
<evidence type="ECO:0000256" key="5">
    <source>
        <dbReference type="ARBA" id="ARBA00022989"/>
    </source>
</evidence>
<protein>
    <submittedName>
        <fullName evidence="10">Vesicular glutamate transporter 1-like</fullName>
    </submittedName>
</protein>
<feature type="transmembrane region" description="Helical" evidence="7">
    <location>
        <begin position="97"/>
        <end position="116"/>
    </location>
</feature>
<dbReference type="GeneID" id="111125965"/>
<evidence type="ECO:0000256" key="2">
    <source>
        <dbReference type="ARBA" id="ARBA00022448"/>
    </source>
</evidence>
<keyword evidence="5 7" id="KW-1133">Transmembrane helix</keyword>
<accession>A0A8B8DGA9</accession>
<feature type="transmembrane region" description="Helical" evidence="7">
    <location>
        <begin position="287"/>
        <end position="312"/>
    </location>
</feature>
<evidence type="ECO:0000256" key="6">
    <source>
        <dbReference type="ARBA" id="ARBA00023136"/>
    </source>
</evidence>
<feature type="transmembrane region" description="Helical" evidence="7">
    <location>
        <begin position="419"/>
        <end position="437"/>
    </location>
</feature>
<dbReference type="GO" id="GO:0015293">
    <property type="term" value="F:symporter activity"/>
    <property type="evidence" value="ECO:0007669"/>
    <property type="project" value="UniProtKB-KW"/>
</dbReference>
<dbReference type="RefSeq" id="XP_022325986.1">
    <property type="nucleotide sequence ID" value="XM_022470278.1"/>
</dbReference>
<name>A0A8B8DGA9_CRAVI</name>
<keyword evidence="3 7" id="KW-0812">Transmembrane</keyword>
<evidence type="ECO:0000313" key="10">
    <source>
        <dbReference type="RefSeq" id="XP_022325986.1"/>
    </source>
</evidence>
<dbReference type="InterPro" id="IPR050382">
    <property type="entry name" value="MFS_Na/Anion_cotransporter"/>
</dbReference>
<feature type="transmembrane region" description="Helical" evidence="7">
    <location>
        <begin position="248"/>
        <end position="267"/>
    </location>
</feature>
<feature type="transmembrane region" description="Helical" evidence="7">
    <location>
        <begin position="353"/>
        <end position="374"/>
    </location>
</feature>
<keyword evidence="2" id="KW-0813">Transport</keyword>
<dbReference type="PROSITE" id="PS50850">
    <property type="entry name" value="MFS"/>
    <property type="match status" value="1"/>
</dbReference>
<evidence type="ECO:0000256" key="3">
    <source>
        <dbReference type="ARBA" id="ARBA00022692"/>
    </source>
</evidence>
<evidence type="ECO:0000259" key="8">
    <source>
        <dbReference type="PROSITE" id="PS50850"/>
    </source>
</evidence>
<dbReference type="OrthoDB" id="2985014at2759"/>
<dbReference type="PANTHER" id="PTHR11662:SF456">
    <property type="entry name" value="VESICULAR GLUTAMATE TRANSPORTER, ISOFORM A"/>
    <property type="match status" value="1"/>
</dbReference>
<feature type="transmembrane region" description="Helical" evidence="7">
    <location>
        <begin position="189"/>
        <end position="208"/>
    </location>
</feature>
<dbReference type="InterPro" id="IPR020846">
    <property type="entry name" value="MFS_dom"/>
</dbReference>
<dbReference type="Proteomes" id="UP000694844">
    <property type="component" value="Chromosome 3"/>
</dbReference>
<keyword evidence="4" id="KW-0769">Symport</keyword>
<dbReference type="GO" id="GO:0016020">
    <property type="term" value="C:membrane"/>
    <property type="evidence" value="ECO:0007669"/>
    <property type="project" value="UniProtKB-SubCell"/>
</dbReference>
<dbReference type="FunFam" id="1.20.1250.20:FF:000003">
    <property type="entry name" value="Solute carrier family 17 member 3"/>
    <property type="match status" value="1"/>
</dbReference>
<feature type="transmembrane region" description="Helical" evidence="7">
    <location>
        <begin position="386"/>
        <end position="407"/>
    </location>
</feature>
<sequence length="480" mass="52620">MRIPQRLVVVLLGFFGLLFSFSLRTCFSLVMVYILRDNTFQANSLFSECTVNGTARDLTLPWDPSTTQYFNTVFFVGYFLTQIPGGYLSARFSSSRVFGLSALTSGSLMILLSFVMKYAKTVVYIIRFLQGLFEGMAIPALNGVLSAWSLTSEKSRMVTLTYCGAYLSPAVAFFITGATTCYISWHSSLFIFGGSTVLFSLAWGLLVYDHPLSNPKLSEQEKSLYEEMGSTKTESSIDTVRNVPYKQILTSLPVMAVFVGNFCRNWIFSMQVSQLPQYFSDAYNMDVASIGFLAAFPEVLMAAVVVIGGIIIDNLITSGKVSTTAARKIAQCTGFGIESLCLLGLYLINDYRLATVFLLIGVGFSGMAISGYQVNPLDLAPQYAHIVTGFTRTSCIGSVLSTVLAGAIRQKNIESWQTIFVVAGSVHLFGVIFYGVFASGERQSWATDMSTSESLRTLTAHPEYGTVTDTPKGHVDRIPN</sequence>
<dbReference type="Gene3D" id="1.20.1250.20">
    <property type="entry name" value="MFS general substrate transporter like domains"/>
    <property type="match status" value="2"/>
</dbReference>
<dbReference type="InterPro" id="IPR036259">
    <property type="entry name" value="MFS_trans_sf"/>
</dbReference>
<feature type="domain" description="Major facilitator superfamily (MFS) profile" evidence="8">
    <location>
        <begin position="6"/>
        <end position="442"/>
    </location>
</feature>
<reference evidence="10" key="1">
    <citation type="submission" date="2025-08" db="UniProtKB">
        <authorList>
            <consortium name="RefSeq"/>
        </authorList>
    </citation>
    <scope>IDENTIFICATION</scope>
    <source>
        <tissue evidence="10">Whole sample</tissue>
    </source>
</reference>
<keyword evidence="9" id="KW-1185">Reference proteome</keyword>
<dbReference type="AlphaFoldDB" id="A0A8B8DGA9"/>
<keyword evidence="6 7" id="KW-0472">Membrane</keyword>
<feature type="transmembrane region" description="Helical" evidence="7">
    <location>
        <begin position="122"/>
        <end position="145"/>
    </location>
</feature>
<dbReference type="Pfam" id="PF07690">
    <property type="entry name" value="MFS_1"/>
    <property type="match status" value="1"/>
</dbReference>
<evidence type="ECO:0000256" key="4">
    <source>
        <dbReference type="ARBA" id="ARBA00022847"/>
    </source>
</evidence>
<feature type="transmembrane region" description="Helical" evidence="7">
    <location>
        <begin position="157"/>
        <end position="177"/>
    </location>
</feature>
<evidence type="ECO:0000313" key="9">
    <source>
        <dbReference type="Proteomes" id="UP000694844"/>
    </source>
</evidence>
<organism evidence="9 10">
    <name type="scientific">Crassostrea virginica</name>
    <name type="common">Eastern oyster</name>
    <dbReference type="NCBI Taxonomy" id="6565"/>
    <lineage>
        <taxon>Eukaryota</taxon>
        <taxon>Metazoa</taxon>
        <taxon>Spiralia</taxon>
        <taxon>Lophotrochozoa</taxon>
        <taxon>Mollusca</taxon>
        <taxon>Bivalvia</taxon>
        <taxon>Autobranchia</taxon>
        <taxon>Pteriomorphia</taxon>
        <taxon>Ostreida</taxon>
        <taxon>Ostreoidea</taxon>
        <taxon>Ostreidae</taxon>
        <taxon>Crassostrea</taxon>
    </lineage>
</organism>
<gene>
    <name evidence="10" type="primary">LOC111125965</name>
</gene>